<keyword evidence="2" id="KW-0276">Fatty acid metabolism</keyword>
<dbReference type="InterPro" id="IPR008927">
    <property type="entry name" value="6-PGluconate_DH-like_C_sf"/>
</dbReference>
<evidence type="ECO:0000256" key="4">
    <source>
        <dbReference type="ARBA" id="ARBA00023002"/>
    </source>
</evidence>
<dbReference type="Pfam" id="PF02737">
    <property type="entry name" value="3HCDH_N"/>
    <property type="match status" value="1"/>
</dbReference>
<evidence type="ECO:0000256" key="3">
    <source>
        <dbReference type="ARBA" id="ARBA00022963"/>
    </source>
</evidence>
<dbReference type="InterPro" id="IPR001753">
    <property type="entry name" value="Enoyl-CoA_hydra/iso"/>
</dbReference>
<dbReference type="GO" id="GO:0070403">
    <property type="term" value="F:NAD+ binding"/>
    <property type="evidence" value="ECO:0007669"/>
    <property type="project" value="InterPro"/>
</dbReference>
<dbReference type="CDD" id="cd06558">
    <property type="entry name" value="crotonase-like"/>
    <property type="match status" value="1"/>
</dbReference>
<dbReference type="InterPro" id="IPR006176">
    <property type="entry name" value="3-OHacyl-CoA_DH_NAD-bd"/>
</dbReference>
<dbReference type="GO" id="GO:0006631">
    <property type="term" value="P:fatty acid metabolic process"/>
    <property type="evidence" value="ECO:0007669"/>
    <property type="project" value="UniProtKB-KW"/>
</dbReference>
<sequence>MNNMKKRIKHVTVLGSGIMGSGIAAHFANIGVEVLLLDIVPFELSEAEQKKGLTKEDKAVRNRIATENLAKLKKSSPALLYSQAFAERIKVGNFEDDLHKIKNTDWIIEVVVERLDIKKQVYEKIEQFRKPGTLVSSNTSGIPINLLVEGRSDDFKKYFAGTHFFNPVRYLPLLEIIPTKDTAPEVVQFYMEYGQKFLGKTTVLAKDTPAFIANRVGVFSMMDLLHRVKELGLTVSDVDKLTGPVIGRPKSATFRTADVVGLDTLVMVAQGVHKSGAEAPEFASVFELPPYLQTMMDNQWLGSKTDGGFYKKVKNAEGKSEIHGLNLDSLQYELQDKSSFPTLELTKNIDKPLDRFKVLISGKDKAAELYRKTLGGLFAYVSHKVPEISDELYKIDDAMRAGFGWENGPFEIWDAVGIAKGVELASEAGYTVSDWVKELAEKGGAFYQINDEGHTIFFNKDQQAYAKIPGQESFIILDNIRKNKTLWSNSGAAIQDLGDGIINFEIRSKMNSLGGEVLDGLNRAIDLAEKDYDGLVIANQGTNFSVGANLAMILMMAVDQDWDDLNMAIAYFQKSMMRVRYSSVPVVVAPFGMTLGGGCEMTLHADRVVAAAETYIGLVEVGVGVIPGGGGTKEMTLRTSREFAKDDVKNNRLRDAFMNIAMGKVATSAYEAFDMGILEKGKDWVVVNKNAQIQTAKSVAKQMADMGYTQPIEQKVTVLGKDALGMFYVGTDQMLAGNFISEHDKKIADKLANVMWGGPLSEPTQVSEQYLLNLERETFLSLCGERKTLERIQYMLQKGKPLRN</sequence>
<dbReference type="SUPFAM" id="SSF48179">
    <property type="entry name" value="6-phosphogluconate dehydrogenase C-terminal domain-like"/>
    <property type="match status" value="2"/>
</dbReference>
<protein>
    <submittedName>
        <fullName evidence="10">3-hydroxyacyl-CoA dehydrogenase</fullName>
    </submittedName>
</protein>
<evidence type="ECO:0000256" key="1">
    <source>
        <dbReference type="ARBA" id="ARBA00005005"/>
    </source>
</evidence>
<dbReference type="InterPro" id="IPR006108">
    <property type="entry name" value="3HC_DH_C"/>
</dbReference>
<evidence type="ECO:0000256" key="7">
    <source>
        <dbReference type="ARBA" id="ARBA00049556"/>
    </source>
</evidence>
<dbReference type="Gene3D" id="3.40.50.720">
    <property type="entry name" value="NAD(P)-binding Rossmann-like Domain"/>
    <property type="match status" value="1"/>
</dbReference>
<evidence type="ECO:0000313" key="10">
    <source>
        <dbReference type="EMBL" id="WOC51073.1"/>
    </source>
</evidence>
<dbReference type="PANTHER" id="PTHR48075:SF7">
    <property type="entry name" value="3-HYDROXYACYL-COA DEHYDROGENASE-RELATED"/>
    <property type="match status" value="1"/>
</dbReference>
<dbReference type="InterPro" id="IPR036291">
    <property type="entry name" value="NAD(P)-bd_dom_sf"/>
</dbReference>
<name>A0AAU0F0X9_9FLAO</name>
<feature type="domain" description="3-hydroxyacyl-CoA dehydrogenase C-terminal" evidence="8">
    <location>
        <begin position="211"/>
        <end position="311"/>
    </location>
</feature>
<gene>
    <name evidence="10" type="primary">fadN</name>
    <name evidence="10" type="ORF">BPO_0426</name>
</gene>
<keyword evidence="6" id="KW-0443">Lipid metabolism</keyword>
<organism evidence="10 11">
    <name type="scientific">Bergeyella porcorum</name>
    <dbReference type="NCBI Taxonomy" id="1735111"/>
    <lineage>
        <taxon>Bacteria</taxon>
        <taxon>Pseudomonadati</taxon>
        <taxon>Bacteroidota</taxon>
        <taxon>Flavobacteriia</taxon>
        <taxon>Flavobacteriales</taxon>
        <taxon>Weeksellaceae</taxon>
        <taxon>Bergeyella</taxon>
    </lineage>
</organism>
<dbReference type="Pfam" id="PF00378">
    <property type="entry name" value="ECH_1"/>
    <property type="match status" value="1"/>
</dbReference>
<dbReference type="PANTHER" id="PTHR48075">
    <property type="entry name" value="3-HYDROXYACYL-COA DEHYDROGENASE FAMILY PROTEIN"/>
    <property type="match status" value="1"/>
</dbReference>
<keyword evidence="3" id="KW-0442">Lipid degradation</keyword>
<dbReference type="Gene3D" id="1.10.1040.50">
    <property type="match status" value="1"/>
</dbReference>
<dbReference type="KEGG" id="bpor:BPO_0426"/>
<reference evidence="10" key="1">
    <citation type="submission" date="2023-10" db="EMBL/GenBank/DDBJ databases">
        <title>Characterization and whole genome sequencing of a novel strain of Bergeyella porcorum QD2021 isolated from pig.</title>
        <authorList>
            <person name="Liu G."/>
            <person name="Chen C."/>
            <person name="Han X."/>
        </authorList>
    </citation>
    <scope>NUCLEOTIDE SEQUENCE</scope>
    <source>
        <strain evidence="10">QD2021</strain>
    </source>
</reference>
<evidence type="ECO:0000256" key="2">
    <source>
        <dbReference type="ARBA" id="ARBA00022832"/>
    </source>
</evidence>
<dbReference type="EMBL" id="CP136426">
    <property type="protein sequence ID" value="WOC51073.1"/>
    <property type="molecule type" value="Genomic_DNA"/>
</dbReference>
<comment type="pathway">
    <text evidence="1">Lipid metabolism; fatty acid beta-oxidation.</text>
</comment>
<dbReference type="Pfam" id="PF00725">
    <property type="entry name" value="3HCDH"/>
    <property type="match status" value="1"/>
</dbReference>
<dbReference type="Gene3D" id="3.90.226.10">
    <property type="entry name" value="2-enoyl-CoA Hydratase, Chain A, domain 1"/>
    <property type="match status" value="1"/>
</dbReference>
<dbReference type="GO" id="GO:0016042">
    <property type="term" value="P:lipid catabolic process"/>
    <property type="evidence" value="ECO:0007669"/>
    <property type="project" value="UniProtKB-KW"/>
</dbReference>
<dbReference type="GO" id="GO:0003857">
    <property type="term" value="F:(3S)-3-hydroxyacyl-CoA dehydrogenase (NAD+) activity"/>
    <property type="evidence" value="ECO:0007669"/>
    <property type="project" value="UniProtKB-EC"/>
</dbReference>
<dbReference type="AlphaFoldDB" id="A0AAU0F0X9"/>
<evidence type="ECO:0000313" key="11">
    <source>
        <dbReference type="Proteomes" id="UP001432059"/>
    </source>
</evidence>
<accession>A0AAU0F0X9</accession>
<dbReference type="Proteomes" id="UP001432059">
    <property type="component" value="Chromosome"/>
</dbReference>
<evidence type="ECO:0000256" key="5">
    <source>
        <dbReference type="ARBA" id="ARBA00023027"/>
    </source>
</evidence>
<feature type="domain" description="3-hydroxyacyl-CoA dehydrogenase NAD binding" evidence="9">
    <location>
        <begin position="10"/>
        <end position="208"/>
    </location>
</feature>
<dbReference type="SUPFAM" id="SSF51735">
    <property type="entry name" value="NAD(P)-binding Rossmann-fold domains"/>
    <property type="match status" value="1"/>
</dbReference>
<keyword evidence="5" id="KW-0520">NAD</keyword>
<dbReference type="SUPFAM" id="SSF52096">
    <property type="entry name" value="ClpP/crotonase"/>
    <property type="match status" value="1"/>
</dbReference>
<evidence type="ECO:0000259" key="8">
    <source>
        <dbReference type="Pfam" id="PF00725"/>
    </source>
</evidence>
<keyword evidence="4" id="KW-0560">Oxidoreductase</keyword>
<comment type="catalytic activity">
    <reaction evidence="7">
        <text>a (3S)-3-hydroxyacyl-CoA + NAD(+) = a 3-oxoacyl-CoA + NADH + H(+)</text>
        <dbReference type="Rhea" id="RHEA:22432"/>
        <dbReference type="ChEBI" id="CHEBI:15378"/>
        <dbReference type="ChEBI" id="CHEBI:57318"/>
        <dbReference type="ChEBI" id="CHEBI:57540"/>
        <dbReference type="ChEBI" id="CHEBI:57945"/>
        <dbReference type="ChEBI" id="CHEBI:90726"/>
        <dbReference type="EC" id="1.1.1.35"/>
    </reaction>
</comment>
<dbReference type="InterPro" id="IPR029045">
    <property type="entry name" value="ClpP/crotonase-like_dom_sf"/>
</dbReference>
<evidence type="ECO:0000256" key="6">
    <source>
        <dbReference type="ARBA" id="ARBA00023098"/>
    </source>
</evidence>
<keyword evidence="11" id="KW-1185">Reference proteome</keyword>
<proteinExistence type="predicted"/>
<evidence type="ECO:0000259" key="9">
    <source>
        <dbReference type="Pfam" id="PF02737"/>
    </source>
</evidence>